<reference evidence="2 3" key="1">
    <citation type="submission" date="2018-07" db="EMBL/GenBank/DDBJ databases">
        <title>Genome sequence of Azospirillum sp. ATCC 49961.</title>
        <authorList>
            <person name="Sant'Anna F.H."/>
            <person name="Baldani J.I."/>
            <person name="Zilli J.E."/>
            <person name="Reis V.M."/>
            <person name="Hartmann A."/>
            <person name="Cruz L."/>
            <person name="de Souza E.M."/>
            <person name="de Oliveira Pedrosa F."/>
            <person name="Passaglia L.M.P."/>
        </authorList>
    </citation>
    <scope>NUCLEOTIDE SEQUENCE [LARGE SCALE GENOMIC DNA]</scope>
    <source>
        <strain evidence="2 3">ATCC 49961</strain>
    </source>
</reference>
<dbReference type="Pfam" id="PF01610">
    <property type="entry name" value="DDE_Tnp_ISL3"/>
    <property type="match status" value="1"/>
</dbReference>
<dbReference type="PANTHER" id="PTHR33498">
    <property type="entry name" value="TRANSPOSASE FOR INSERTION SEQUENCE ELEMENT IS1557"/>
    <property type="match status" value="1"/>
</dbReference>
<dbReference type="AlphaFoldDB" id="A0A9W7KPM2"/>
<dbReference type="InterPro" id="IPR047951">
    <property type="entry name" value="Transpos_ISL3"/>
</dbReference>
<dbReference type="Proteomes" id="UP000480854">
    <property type="component" value="Unassembled WGS sequence"/>
</dbReference>
<dbReference type="OrthoDB" id="46712at2"/>
<feature type="domain" description="Transposase IS204/IS1001/IS1096/IS1165 DDE" evidence="1">
    <location>
        <begin position="97"/>
        <end position="168"/>
    </location>
</feature>
<evidence type="ECO:0000259" key="1">
    <source>
        <dbReference type="Pfam" id="PF01610"/>
    </source>
</evidence>
<dbReference type="RefSeq" id="WP_149471651.1">
    <property type="nucleotide sequence ID" value="NZ_QOKW01000029.1"/>
</dbReference>
<dbReference type="InterPro" id="IPR002560">
    <property type="entry name" value="Transposase_DDE"/>
</dbReference>
<gene>
    <name evidence="2" type="ORF">DS843_25505</name>
</gene>
<proteinExistence type="predicted"/>
<evidence type="ECO:0000313" key="3">
    <source>
        <dbReference type="Proteomes" id="UP000480854"/>
    </source>
</evidence>
<name>A0A9W7KPM2_9PROT</name>
<protein>
    <submittedName>
        <fullName evidence="2">Transposase</fullName>
    </submittedName>
</protein>
<sequence length="177" mass="19488">MCWLNQRRTVPAKFTPHKWLPGLTEAALPSATGPFPAQISPRQLAWRLVQAPQSLDTAATEALARISQDPEVAKGRDVVRRFAELIGRCGVRSDARPANPSAVLNTWLTDTLSCGIPAIETFAAGVRQDETAVKAALTMPWSNGQTEGQVNKLKLIKRQMYGRASFDLRRRRVLLSA</sequence>
<evidence type="ECO:0000313" key="2">
    <source>
        <dbReference type="EMBL" id="KAA0676879.1"/>
    </source>
</evidence>
<keyword evidence="3" id="KW-1185">Reference proteome</keyword>
<comment type="caution">
    <text evidence="2">The sequence shown here is derived from an EMBL/GenBank/DDBJ whole genome shotgun (WGS) entry which is preliminary data.</text>
</comment>
<dbReference type="PANTHER" id="PTHR33498:SF1">
    <property type="entry name" value="TRANSPOSASE FOR INSERTION SEQUENCE ELEMENT IS1557"/>
    <property type="match status" value="1"/>
</dbReference>
<accession>A0A9W7KPM2</accession>
<organism evidence="2 3">
    <name type="scientific">Roseomonas genomospecies 6</name>
    <dbReference type="NCBI Taxonomy" id="214106"/>
    <lineage>
        <taxon>Bacteria</taxon>
        <taxon>Pseudomonadati</taxon>
        <taxon>Pseudomonadota</taxon>
        <taxon>Alphaproteobacteria</taxon>
        <taxon>Acetobacterales</taxon>
        <taxon>Roseomonadaceae</taxon>
        <taxon>Roseomonas</taxon>
    </lineage>
</organism>
<dbReference type="EMBL" id="QOKW01000029">
    <property type="protein sequence ID" value="KAA0676879.1"/>
    <property type="molecule type" value="Genomic_DNA"/>
</dbReference>